<comment type="caution">
    <text evidence="5">The sequence shown here is derived from an EMBL/GenBank/DDBJ whole genome shotgun (WGS) entry which is preliminary data.</text>
</comment>
<dbReference type="SUPFAM" id="SSF52833">
    <property type="entry name" value="Thioredoxin-like"/>
    <property type="match status" value="1"/>
</dbReference>
<accession>A0A7J0HF26</accession>
<protein>
    <recommendedName>
        <fullName evidence="3">Glutathione S-transferase</fullName>
        <ecNumber evidence="3">2.5.1.18</ecNumber>
    </recommendedName>
</protein>
<dbReference type="GO" id="GO:0006749">
    <property type="term" value="P:glutathione metabolic process"/>
    <property type="evidence" value="ECO:0007669"/>
    <property type="project" value="InterPro"/>
</dbReference>
<gene>
    <name evidence="5" type="ORF">Acr_29g0007370</name>
</gene>
<evidence type="ECO:0000256" key="3">
    <source>
        <dbReference type="RuleBase" id="RU369102"/>
    </source>
</evidence>
<dbReference type="PANTHER" id="PTHR11260">
    <property type="entry name" value="GLUTATHIONE S-TRANSFERASE, GST, SUPERFAMILY, GST DOMAIN CONTAINING"/>
    <property type="match status" value="1"/>
</dbReference>
<dbReference type="SUPFAM" id="SSF47616">
    <property type="entry name" value="GST C-terminal domain-like"/>
    <property type="match status" value="1"/>
</dbReference>
<evidence type="ECO:0000256" key="1">
    <source>
        <dbReference type="ARBA" id="ARBA00022679"/>
    </source>
</evidence>
<dbReference type="InterPro" id="IPR045073">
    <property type="entry name" value="Omega/Tau-like"/>
</dbReference>
<dbReference type="AlphaFoldDB" id="A0A7J0HF26"/>
<reference evidence="5 6" key="1">
    <citation type="submission" date="2019-07" db="EMBL/GenBank/DDBJ databases">
        <title>De Novo Assembly of kiwifruit Actinidia rufa.</title>
        <authorList>
            <person name="Sugita-Konishi S."/>
            <person name="Sato K."/>
            <person name="Mori E."/>
            <person name="Abe Y."/>
            <person name="Kisaki G."/>
            <person name="Hamano K."/>
            <person name="Suezawa K."/>
            <person name="Otani M."/>
            <person name="Fukuda T."/>
            <person name="Manabe T."/>
            <person name="Gomi K."/>
            <person name="Tabuchi M."/>
            <person name="Akimitsu K."/>
            <person name="Kataoka I."/>
        </authorList>
    </citation>
    <scope>NUCLEOTIDE SEQUENCE [LARGE SCALE GENOMIC DNA]</scope>
    <source>
        <strain evidence="6">cv. Fuchu</strain>
    </source>
</reference>
<proteinExistence type="inferred from homology"/>
<dbReference type="Proteomes" id="UP000585474">
    <property type="component" value="Unassembled WGS sequence"/>
</dbReference>
<dbReference type="GO" id="GO:0004364">
    <property type="term" value="F:glutathione transferase activity"/>
    <property type="evidence" value="ECO:0007669"/>
    <property type="project" value="UniProtKB-UniRule"/>
</dbReference>
<evidence type="ECO:0000313" key="5">
    <source>
        <dbReference type="EMBL" id="GFZ21575.1"/>
    </source>
</evidence>
<dbReference type="InterPro" id="IPR010987">
    <property type="entry name" value="Glutathione-S-Trfase_C-like"/>
</dbReference>
<dbReference type="Gene3D" id="3.40.30.10">
    <property type="entry name" value="Glutaredoxin"/>
    <property type="match status" value="1"/>
</dbReference>
<evidence type="ECO:0000259" key="4">
    <source>
        <dbReference type="PROSITE" id="PS50405"/>
    </source>
</evidence>
<sequence>MAVSDVKLLGASASPYVNRVQIALNLKSIDFDFLEEKFNPKSELLLKSNPVYKLRIAHYCAWYPALKEFQKAEGEEAKTAALEKLMEMTAWLEDAFAKCGKGKGLFGGDCIGYLDIVFGSFLGWLKVGEEMGELKLLDEGKTPNLVGWAERFCSHEVVKGVIPETGLKLIKIAKMFQARAKAQSQN</sequence>
<dbReference type="InterPro" id="IPR004045">
    <property type="entry name" value="Glutathione_S-Trfase_N"/>
</dbReference>
<dbReference type="InterPro" id="IPR045074">
    <property type="entry name" value="GST_C_Tau"/>
</dbReference>
<dbReference type="EC" id="2.5.1.18" evidence="3"/>
<dbReference type="InterPro" id="IPR036282">
    <property type="entry name" value="Glutathione-S-Trfase_C_sf"/>
</dbReference>
<dbReference type="Pfam" id="PF13417">
    <property type="entry name" value="GST_N_3"/>
    <property type="match status" value="1"/>
</dbReference>
<keyword evidence="3" id="KW-0963">Cytoplasm</keyword>
<keyword evidence="6" id="KW-1185">Reference proteome</keyword>
<comment type="subcellular location">
    <subcellularLocation>
        <location evidence="3">Cytoplasm</location>
        <location evidence="3">Cytosol</location>
    </subcellularLocation>
</comment>
<dbReference type="InterPro" id="IPR036249">
    <property type="entry name" value="Thioredoxin-like_sf"/>
</dbReference>
<name>A0A7J0HF26_9ERIC</name>
<dbReference type="PROSITE" id="PS50405">
    <property type="entry name" value="GST_CTER"/>
    <property type="match status" value="1"/>
</dbReference>
<dbReference type="CDD" id="cd03185">
    <property type="entry name" value="GST_C_Tau"/>
    <property type="match status" value="1"/>
</dbReference>
<evidence type="ECO:0000256" key="2">
    <source>
        <dbReference type="ARBA" id="ARBA00047960"/>
    </source>
</evidence>
<organism evidence="5 6">
    <name type="scientific">Actinidia rufa</name>
    <dbReference type="NCBI Taxonomy" id="165716"/>
    <lineage>
        <taxon>Eukaryota</taxon>
        <taxon>Viridiplantae</taxon>
        <taxon>Streptophyta</taxon>
        <taxon>Embryophyta</taxon>
        <taxon>Tracheophyta</taxon>
        <taxon>Spermatophyta</taxon>
        <taxon>Magnoliopsida</taxon>
        <taxon>eudicotyledons</taxon>
        <taxon>Gunneridae</taxon>
        <taxon>Pentapetalae</taxon>
        <taxon>asterids</taxon>
        <taxon>Ericales</taxon>
        <taxon>Actinidiaceae</taxon>
        <taxon>Actinidia</taxon>
    </lineage>
</organism>
<evidence type="ECO:0000313" key="6">
    <source>
        <dbReference type="Proteomes" id="UP000585474"/>
    </source>
</evidence>
<dbReference type="Pfam" id="PF13410">
    <property type="entry name" value="GST_C_2"/>
    <property type="match status" value="1"/>
</dbReference>
<dbReference type="Gene3D" id="1.20.1050.10">
    <property type="match status" value="1"/>
</dbReference>
<feature type="domain" description="GST C-terminal" evidence="4">
    <location>
        <begin position="33"/>
        <end position="176"/>
    </location>
</feature>
<keyword evidence="1 3" id="KW-0808">Transferase</keyword>
<comment type="similarity">
    <text evidence="3">Belongs to the GST superfamily.</text>
</comment>
<dbReference type="EMBL" id="BJWL01000029">
    <property type="protein sequence ID" value="GFZ21575.1"/>
    <property type="molecule type" value="Genomic_DNA"/>
</dbReference>
<dbReference type="OrthoDB" id="4951845at2759"/>
<comment type="catalytic activity">
    <reaction evidence="2 3">
        <text>RX + glutathione = an S-substituted glutathione + a halide anion + H(+)</text>
        <dbReference type="Rhea" id="RHEA:16437"/>
        <dbReference type="ChEBI" id="CHEBI:15378"/>
        <dbReference type="ChEBI" id="CHEBI:16042"/>
        <dbReference type="ChEBI" id="CHEBI:17792"/>
        <dbReference type="ChEBI" id="CHEBI:57925"/>
        <dbReference type="ChEBI" id="CHEBI:90779"/>
        <dbReference type="EC" id="2.5.1.18"/>
    </reaction>
</comment>
<dbReference type="GO" id="GO:0005829">
    <property type="term" value="C:cytosol"/>
    <property type="evidence" value="ECO:0007669"/>
    <property type="project" value="UniProtKB-SubCell"/>
</dbReference>
<comment type="function">
    <text evidence="3">Is involved in the conjugation of reduced glutathione to a wide number of exogenous and endogenous hydrophobic electrophiles.</text>
</comment>
<dbReference type="PANTHER" id="PTHR11260:SF615">
    <property type="entry name" value="GLUTATHIONE S-TRANSFERASE U17"/>
    <property type="match status" value="1"/>
</dbReference>